<accession>A0AAD1U5X4</accession>
<sequence length="187" mass="22110">MKNTELSRELGIANKKIAALESKLKVQRYAFEEKIKNMKQIIRNKIMAEATLKSKSMQELFIKETNNMLIDYRFQRTELLQKDHAVSKLIQIIINQERSLESTRKELEDLITQNPFILADSIADVRKKYQARIRDNPLAIGEEDLKKMRRTQLELNQVRKEFEALRAVSELTVQDWQNANSEVRRYK</sequence>
<evidence type="ECO:0000313" key="2">
    <source>
        <dbReference type="Proteomes" id="UP001295684"/>
    </source>
</evidence>
<dbReference type="Proteomes" id="UP001295684">
    <property type="component" value="Unassembled WGS sequence"/>
</dbReference>
<gene>
    <name evidence="1" type="ORF">ECRASSUSDP1_LOCUS906</name>
</gene>
<name>A0AAD1U5X4_EUPCR</name>
<dbReference type="AlphaFoldDB" id="A0AAD1U5X4"/>
<keyword evidence="2" id="KW-1185">Reference proteome</keyword>
<comment type="caution">
    <text evidence="1">The sequence shown here is derived from an EMBL/GenBank/DDBJ whole genome shotgun (WGS) entry which is preliminary data.</text>
</comment>
<proteinExistence type="predicted"/>
<organism evidence="1 2">
    <name type="scientific">Euplotes crassus</name>
    <dbReference type="NCBI Taxonomy" id="5936"/>
    <lineage>
        <taxon>Eukaryota</taxon>
        <taxon>Sar</taxon>
        <taxon>Alveolata</taxon>
        <taxon>Ciliophora</taxon>
        <taxon>Intramacronucleata</taxon>
        <taxon>Spirotrichea</taxon>
        <taxon>Hypotrichia</taxon>
        <taxon>Euplotida</taxon>
        <taxon>Euplotidae</taxon>
        <taxon>Moneuplotes</taxon>
    </lineage>
</organism>
<protein>
    <submittedName>
        <fullName evidence="1">Uncharacterized protein</fullName>
    </submittedName>
</protein>
<dbReference type="EMBL" id="CAMPGE010000853">
    <property type="protein sequence ID" value="CAI2359614.1"/>
    <property type="molecule type" value="Genomic_DNA"/>
</dbReference>
<reference evidence="1" key="1">
    <citation type="submission" date="2023-07" db="EMBL/GenBank/DDBJ databases">
        <authorList>
            <consortium name="AG Swart"/>
            <person name="Singh M."/>
            <person name="Singh A."/>
            <person name="Seah K."/>
            <person name="Emmerich C."/>
        </authorList>
    </citation>
    <scope>NUCLEOTIDE SEQUENCE</scope>
    <source>
        <strain evidence="1">DP1</strain>
    </source>
</reference>
<evidence type="ECO:0000313" key="1">
    <source>
        <dbReference type="EMBL" id="CAI2359614.1"/>
    </source>
</evidence>